<dbReference type="EMBL" id="ASPP01015808">
    <property type="protein sequence ID" value="ETO17894.1"/>
    <property type="molecule type" value="Genomic_DNA"/>
</dbReference>
<gene>
    <name evidence="1" type="ORF">RFI_19412</name>
</gene>
<proteinExistence type="predicted"/>
<organism evidence="1 2">
    <name type="scientific">Reticulomyxa filosa</name>
    <dbReference type="NCBI Taxonomy" id="46433"/>
    <lineage>
        <taxon>Eukaryota</taxon>
        <taxon>Sar</taxon>
        <taxon>Rhizaria</taxon>
        <taxon>Retaria</taxon>
        <taxon>Foraminifera</taxon>
        <taxon>Monothalamids</taxon>
        <taxon>Reticulomyxidae</taxon>
        <taxon>Reticulomyxa</taxon>
    </lineage>
</organism>
<evidence type="ECO:0000313" key="1">
    <source>
        <dbReference type="EMBL" id="ETO17894.1"/>
    </source>
</evidence>
<protein>
    <submittedName>
        <fullName evidence="1">Uncharacterized protein</fullName>
    </submittedName>
</protein>
<sequence>MGVNNTTQAPGATTASMFLCVRIFANKQRKKKKKKETTKSTNINKGASHGGGHWWTTYESWIIKNWLLLAYIGGGVLILVLLLIVGLCWKKKINEKRELVRRLTVQPVKATRAVITSTTTSQATEVKKESKQASDVVQAVELGDTLGTSPQIQIQNDKQPVPLLSDQQIVATDVEKETSISPRGDIYKYIYVYMFKKKKKKK</sequence>
<dbReference type="AlphaFoldDB" id="X6MVQ2"/>
<name>X6MVQ2_RETFI</name>
<comment type="caution">
    <text evidence="1">The sequence shown here is derived from an EMBL/GenBank/DDBJ whole genome shotgun (WGS) entry which is preliminary data.</text>
</comment>
<accession>X6MVQ2</accession>
<reference evidence="1 2" key="1">
    <citation type="journal article" date="2013" name="Curr. Biol.">
        <title>The Genome of the Foraminiferan Reticulomyxa filosa.</title>
        <authorList>
            <person name="Glockner G."/>
            <person name="Hulsmann N."/>
            <person name="Schleicher M."/>
            <person name="Noegel A.A."/>
            <person name="Eichinger L."/>
            <person name="Gallinger C."/>
            <person name="Pawlowski J."/>
            <person name="Sierra R."/>
            <person name="Euteneuer U."/>
            <person name="Pillet L."/>
            <person name="Moustafa A."/>
            <person name="Platzer M."/>
            <person name="Groth M."/>
            <person name="Szafranski K."/>
            <person name="Schliwa M."/>
        </authorList>
    </citation>
    <scope>NUCLEOTIDE SEQUENCE [LARGE SCALE GENOMIC DNA]</scope>
</reference>
<evidence type="ECO:0000313" key="2">
    <source>
        <dbReference type="Proteomes" id="UP000023152"/>
    </source>
</evidence>
<feature type="non-terminal residue" evidence="1">
    <location>
        <position position="202"/>
    </location>
</feature>
<keyword evidence="2" id="KW-1185">Reference proteome</keyword>
<dbReference type="Proteomes" id="UP000023152">
    <property type="component" value="Unassembled WGS sequence"/>
</dbReference>